<evidence type="ECO:0000313" key="2">
    <source>
        <dbReference type="EMBL" id="MYM56599.1"/>
    </source>
</evidence>
<evidence type="ECO:0000259" key="1">
    <source>
        <dbReference type="Pfam" id="PF13682"/>
    </source>
</evidence>
<protein>
    <recommendedName>
        <fullName evidence="1">Chemoreceptor zinc-binding domain-containing protein</fullName>
    </recommendedName>
</protein>
<dbReference type="EMBL" id="WWEN01000006">
    <property type="protein sequence ID" value="MYM56599.1"/>
    <property type="molecule type" value="Genomic_DNA"/>
</dbReference>
<reference evidence="2 3" key="1">
    <citation type="submission" date="2020-01" db="EMBL/GenBank/DDBJ databases">
        <authorList>
            <person name="Chen S."/>
        </authorList>
    </citation>
    <scope>NUCLEOTIDE SEQUENCE [LARGE SCALE GENOMIC DNA]</scope>
    <source>
        <strain evidence="2 3">GS-10</strain>
    </source>
</reference>
<comment type="caution">
    <text evidence="2">The sequence shown here is derived from an EMBL/GenBank/DDBJ whole genome shotgun (WGS) entry which is preliminary data.</text>
</comment>
<sequence>METGTAIALREELIQALRAHADWKQFLYDSARRRETDLPVAHIKSHSCCRFGAWMNALPPILRISRDAREVNRLHEEFHACAGAIAEMIVRGEFPQAHAALNGEEYNRLSVELERAVSRWHMAAA</sequence>
<proteinExistence type="predicted"/>
<dbReference type="AlphaFoldDB" id="A0A6L8LTX5"/>
<keyword evidence="3" id="KW-1185">Reference proteome</keyword>
<organism evidence="2 3">
    <name type="scientific">Thalassovita mangrovi</name>
    <dbReference type="NCBI Taxonomy" id="2692236"/>
    <lineage>
        <taxon>Bacteria</taxon>
        <taxon>Pseudomonadati</taxon>
        <taxon>Pseudomonadota</taxon>
        <taxon>Alphaproteobacteria</taxon>
        <taxon>Rhodobacterales</taxon>
        <taxon>Roseobacteraceae</taxon>
        <taxon>Thalassovita</taxon>
    </lineage>
</organism>
<evidence type="ECO:0000313" key="3">
    <source>
        <dbReference type="Proteomes" id="UP000479043"/>
    </source>
</evidence>
<feature type="domain" description="Chemoreceptor zinc-binding" evidence="1">
    <location>
        <begin position="20"/>
        <end position="85"/>
    </location>
</feature>
<dbReference type="RefSeq" id="WP_160974493.1">
    <property type="nucleotide sequence ID" value="NZ_WWEN01000006.1"/>
</dbReference>
<accession>A0A6L8LTX5</accession>
<gene>
    <name evidence="2" type="ORF">GR167_14875</name>
</gene>
<dbReference type="Pfam" id="PF13682">
    <property type="entry name" value="CZB"/>
    <property type="match status" value="1"/>
</dbReference>
<dbReference type="Gene3D" id="1.20.120.30">
    <property type="entry name" value="Aspartate receptor, ligand-binding domain"/>
    <property type="match status" value="1"/>
</dbReference>
<dbReference type="InterPro" id="IPR025991">
    <property type="entry name" value="Chemoreceptor_zinc-bind_dom"/>
</dbReference>
<name>A0A6L8LTX5_9RHOB</name>
<dbReference type="Proteomes" id="UP000479043">
    <property type="component" value="Unassembled WGS sequence"/>
</dbReference>